<name>X1DY28_9ZZZZ</name>
<reference evidence="1" key="1">
    <citation type="journal article" date="2014" name="Front. Microbiol.">
        <title>High frequency of phylogenetically diverse reductive dehalogenase-homologous genes in deep subseafloor sedimentary metagenomes.</title>
        <authorList>
            <person name="Kawai M."/>
            <person name="Futagami T."/>
            <person name="Toyoda A."/>
            <person name="Takaki Y."/>
            <person name="Nishi S."/>
            <person name="Hori S."/>
            <person name="Arai W."/>
            <person name="Tsubouchi T."/>
            <person name="Morono Y."/>
            <person name="Uchiyama I."/>
            <person name="Ito T."/>
            <person name="Fujiyama A."/>
            <person name="Inagaki F."/>
            <person name="Takami H."/>
        </authorList>
    </citation>
    <scope>NUCLEOTIDE SEQUENCE</scope>
    <source>
        <strain evidence="1">Expedition CK06-06</strain>
    </source>
</reference>
<protein>
    <submittedName>
        <fullName evidence="1">Uncharacterized protein</fullName>
    </submittedName>
</protein>
<evidence type="ECO:0000313" key="1">
    <source>
        <dbReference type="EMBL" id="GAH25931.1"/>
    </source>
</evidence>
<dbReference type="EMBL" id="BARU01000036">
    <property type="protein sequence ID" value="GAH25931.1"/>
    <property type="molecule type" value="Genomic_DNA"/>
</dbReference>
<organism evidence="1">
    <name type="scientific">marine sediment metagenome</name>
    <dbReference type="NCBI Taxonomy" id="412755"/>
    <lineage>
        <taxon>unclassified sequences</taxon>
        <taxon>metagenomes</taxon>
        <taxon>ecological metagenomes</taxon>
    </lineage>
</organism>
<proteinExistence type="predicted"/>
<sequence>MPPIPDQVKAVIAKNEKDFADKVRKSMDPLPPILVLESTKSRHENDFKKLVKKSMEAQDIEDRELATCKVEIAEKLIKDRDNAKTHKDWYNAKGGLDNLFAGEQLMKDRDNAGK</sequence>
<gene>
    <name evidence="1" type="ORF">S03H2_00273</name>
</gene>
<comment type="caution">
    <text evidence="1">The sequence shown here is derived from an EMBL/GenBank/DDBJ whole genome shotgun (WGS) entry which is preliminary data.</text>
</comment>
<accession>X1DY28</accession>
<dbReference type="AlphaFoldDB" id="X1DY28"/>